<dbReference type="Pfam" id="PF15337">
    <property type="entry name" value="Vasculin"/>
    <property type="match status" value="1"/>
</dbReference>
<sequence length="428" mass="47270">RSMTFVPRWLNISSPQSAKSPVVTFEKHGQHLSLGEGRFRVSESGHNSFNNGSSWHWSSLLLYYSVGSGLTKGGAYAGITGSPPGWHGCSPGHDSMSQHGRGEAGNHPHWNSSIHAYSQEKPPTERRKEKEEDKMEKVKFRQKCFPSLNPEAGKHQPCRPAGTPSRVWKSPPSAKQHSKVLVIKKVSKEDPAAAFSAALTSPGSHRVNRNKSSATLPSVYRNLVPKPEPPPSKLSAWKTNRMACSSGSLCSSRKSVLTSLISVSKPVALGLGTVLSSPKERPSGTTLPYLETSASHLTKLTCLKNKWNGDFSENRGRDKLEDLENNSTPKPKNREALALPVVQEGKVLSHSAMGWQEYQENDEDCLPLAEDELKELHMKTEQLRRNSFEKSSFLQGRSSSMFSPWKSTPEVEDSETRGTETSDDEAWK</sequence>
<dbReference type="PANTHER" id="PTHR14339">
    <property type="entry name" value="VASCULIN"/>
    <property type="match status" value="1"/>
</dbReference>
<dbReference type="GeneTree" id="ENSGT00420000029753"/>
<evidence type="ECO:0000256" key="6">
    <source>
        <dbReference type="ARBA" id="ARBA00023242"/>
    </source>
</evidence>
<dbReference type="PANTHER" id="PTHR14339:SF10">
    <property type="entry name" value="VASCULIN-LIKE PROTEIN 1"/>
    <property type="match status" value="1"/>
</dbReference>
<dbReference type="GO" id="GO:0045893">
    <property type="term" value="P:positive regulation of DNA-templated transcription"/>
    <property type="evidence" value="ECO:0007669"/>
    <property type="project" value="InterPro"/>
</dbReference>
<evidence type="ECO:0000313" key="9">
    <source>
        <dbReference type="Proteomes" id="UP000007646"/>
    </source>
</evidence>
<keyword evidence="9" id="KW-1185">Reference proteome</keyword>
<organism evidence="8 9">
    <name type="scientific">Loxodonta africana</name>
    <name type="common">African elephant</name>
    <dbReference type="NCBI Taxonomy" id="9785"/>
    <lineage>
        <taxon>Eukaryota</taxon>
        <taxon>Metazoa</taxon>
        <taxon>Chordata</taxon>
        <taxon>Craniata</taxon>
        <taxon>Vertebrata</taxon>
        <taxon>Euteleostomi</taxon>
        <taxon>Mammalia</taxon>
        <taxon>Eutheria</taxon>
        <taxon>Afrotheria</taxon>
        <taxon>Proboscidea</taxon>
        <taxon>Elephantidae</taxon>
        <taxon>Loxodonta</taxon>
    </lineage>
</organism>
<reference evidence="8" key="2">
    <citation type="submission" date="2025-08" db="UniProtKB">
        <authorList>
            <consortium name="Ensembl"/>
        </authorList>
    </citation>
    <scope>IDENTIFICATION</scope>
    <source>
        <strain evidence="8">Isolate ISIS603380</strain>
    </source>
</reference>
<dbReference type="GO" id="GO:0006351">
    <property type="term" value="P:DNA-templated transcription"/>
    <property type="evidence" value="ECO:0007669"/>
    <property type="project" value="InterPro"/>
</dbReference>
<keyword evidence="6" id="KW-0539">Nucleus</keyword>
<reference evidence="8" key="3">
    <citation type="submission" date="2025-09" db="UniProtKB">
        <authorList>
            <consortium name="Ensembl"/>
        </authorList>
    </citation>
    <scope>IDENTIFICATION</scope>
    <source>
        <strain evidence="8">Isolate ISIS603380</strain>
    </source>
</reference>
<dbReference type="GO" id="GO:0005634">
    <property type="term" value="C:nucleus"/>
    <property type="evidence" value="ECO:0007669"/>
    <property type="project" value="UniProtKB-SubCell"/>
</dbReference>
<evidence type="ECO:0000256" key="2">
    <source>
        <dbReference type="ARBA" id="ARBA00010099"/>
    </source>
</evidence>
<evidence type="ECO:0000256" key="7">
    <source>
        <dbReference type="SAM" id="MobiDB-lite"/>
    </source>
</evidence>
<evidence type="ECO:0000313" key="8">
    <source>
        <dbReference type="Ensembl" id="ENSLAFP00000025116.1"/>
    </source>
</evidence>
<dbReference type="InParanoid" id="G3UBA8"/>
<accession>G3UBA8</accession>
<name>G3UBA8_LOXAF</name>
<dbReference type="GO" id="GO:0003677">
    <property type="term" value="F:DNA binding"/>
    <property type="evidence" value="ECO:0007669"/>
    <property type="project" value="UniProtKB-KW"/>
</dbReference>
<feature type="region of interest" description="Disordered" evidence="7">
    <location>
        <begin position="313"/>
        <end position="332"/>
    </location>
</feature>
<keyword evidence="3" id="KW-0805">Transcription regulation</keyword>
<dbReference type="HOGENOM" id="CLU_045487_0_0_1"/>
<dbReference type="eggNOG" id="ENOG502QPN2">
    <property type="taxonomic scope" value="Eukaryota"/>
</dbReference>
<evidence type="ECO:0000256" key="5">
    <source>
        <dbReference type="ARBA" id="ARBA00023163"/>
    </source>
</evidence>
<feature type="region of interest" description="Disordered" evidence="7">
    <location>
        <begin position="384"/>
        <end position="428"/>
    </location>
</feature>
<evidence type="ECO:0000256" key="1">
    <source>
        <dbReference type="ARBA" id="ARBA00004123"/>
    </source>
</evidence>
<feature type="region of interest" description="Disordered" evidence="7">
    <location>
        <begin position="89"/>
        <end position="176"/>
    </location>
</feature>
<dbReference type="AlphaFoldDB" id="G3UBA8"/>
<protein>
    <submittedName>
        <fullName evidence="8">Uncharacterized protein</fullName>
    </submittedName>
</protein>
<evidence type="ECO:0000256" key="3">
    <source>
        <dbReference type="ARBA" id="ARBA00023015"/>
    </source>
</evidence>
<dbReference type="Proteomes" id="UP000007646">
    <property type="component" value="Unassembled WGS sequence"/>
</dbReference>
<comment type="similarity">
    <text evidence="2">Belongs to the vasculin family.</text>
</comment>
<feature type="compositionally biased region" description="Basic and acidic residues" evidence="7">
    <location>
        <begin position="313"/>
        <end position="322"/>
    </location>
</feature>
<proteinExistence type="inferred from homology"/>
<feature type="compositionally biased region" description="Basic and acidic residues" evidence="7">
    <location>
        <begin position="414"/>
        <end position="428"/>
    </location>
</feature>
<dbReference type="GO" id="GO:0003723">
    <property type="term" value="F:RNA binding"/>
    <property type="evidence" value="ECO:0007669"/>
    <property type="project" value="InterPro"/>
</dbReference>
<dbReference type="Ensembl" id="ENSLAFT00000029827.1">
    <property type="protein sequence ID" value="ENSLAFP00000025116.1"/>
    <property type="gene ID" value="ENSLAFG00000027061.1"/>
</dbReference>
<keyword evidence="5" id="KW-0804">Transcription</keyword>
<feature type="compositionally biased region" description="Basic and acidic residues" evidence="7">
    <location>
        <begin position="122"/>
        <end position="139"/>
    </location>
</feature>
<dbReference type="InterPro" id="IPR028128">
    <property type="entry name" value="Vasculin_fam"/>
</dbReference>
<feature type="compositionally biased region" description="Polar residues" evidence="7">
    <location>
        <begin position="389"/>
        <end position="406"/>
    </location>
</feature>
<evidence type="ECO:0000256" key="4">
    <source>
        <dbReference type="ARBA" id="ARBA00023125"/>
    </source>
</evidence>
<comment type="subcellular location">
    <subcellularLocation>
        <location evidence="1">Nucleus</location>
    </subcellularLocation>
</comment>
<reference evidence="8 9" key="1">
    <citation type="submission" date="2009-06" db="EMBL/GenBank/DDBJ databases">
        <title>The Genome Sequence of Loxodonta africana (African elephant).</title>
        <authorList>
            <person name="Di Palma F."/>
            <person name="Heiman D."/>
            <person name="Young S."/>
            <person name="Johnson J."/>
            <person name="Lander E.S."/>
            <person name="Lindblad-Toh K."/>
        </authorList>
    </citation>
    <scope>NUCLEOTIDE SEQUENCE [LARGE SCALE GENOMIC DNA]</scope>
    <source>
        <strain evidence="8 9">Isolate ISIS603380</strain>
    </source>
</reference>
<keyword evidence="4" id="KW-0238">DNA-binding</keyword>